<dbReference type="Gene3D" id="1.20.1270.180">
    <property type="match status" value="1"/>
</dbReference>
<comment type="caution">
    <text evidence="3">The sequence shown here is derived from an EMBL/GenBank/DDBJ whole genome shotgun (WGS) entry which is preliminary data.</text>
</comment>
<dbReference type="PANTHER" id="PTHR39176">
    <property type="entry name" value="PERIPLASMIC PROTEIN-RELATED"/>
    <property type="match status" value="1"/>
</dbReference>
<dbReference type="OrthoDB" id="7340239at2"/>
<evidence type="ECO:0000259" key="2">
    <source>
        <dbReference type="Pfam" id="PF07007"/>
    </source>
</evidence>
<name>A0A2H9VS93_9SPHI</name>
<keyword evidence="1" id="KW-0732">Signal</keyword>
<reference evidence="3 4" key="1">
    <citation type="submission" date="2017-11" db="EMBL/GenBank/DDBJ databases">
        <title>Genomic Encyclopedia of Archaeal and Bacterial Type Strains, Phase II (KMG-II): From Individual Species to Whole Genera.</title>
        <authorList>
            <person name="Goeker M."/>
        </authorList>
    </citation>
    <scope>NUCLEOTIDE SEQUENCE [LARGE SCALE GENOMIC DNA]</scope>
    <source>
        <strain evidence="3 4">DSM 28175</strain>
    </source>
</reference>
<feature type="signal peptide" evidence="1">
    <location>
        <begin position="1"/>
        <end position="20"/>
    </location>
</feature>
<dbReference type="EMBL" id="PGFJ01000001">
    <property type="protein sequence ID" value="PJJ83685.1"/>
    <property type="molecule type" value="Genomic_DNA"/>
</dbReference>
<dbReference type="AlphaFoldDB" id="A0A2H9VS93"/>
<feature type="chain" id="PRO_5014183320" evidence="1">
    <location>
        <begin position="21"/>
        <end position="125"/>
    </location>
</feature>
<proteinExistence type="predicted"/>
<keyword evidence="4" id="KW-1185">Reference proteome</keyword>
<dbReference type="Pfam" id="PF07007">
    <property type="entry name" value="LprI"/>
    <property type="match status" value="1"/>
</dbReference>
<sequence>MKAILFILTLMLVANINARAQRKVDCANATTQTELNLCAQEEFTAADKQLNTLYKKVVAACNTKQRATLVKVQNAWLVYRDQHAAMMKSINEGGSIATMTALNAKTLTTQSRIKELQALLYQLTL</sequence>
<dbReference type="RefSeq" id="WP_100339929.1">
    <property type="nucleotide sequence ID" value="NZ_PGFJ01000001.1"/>
</dbReference>
<organism evidence="3 4">
    <name type="scientific">Mucilaginibacter auburnensis</name>
    <dbReference type="NCBI Taxonomy" id="1457233"/>
    <lineage>
        <taxon>Bacteria</taxon>
        <taxon>Pseudomonadati</taxon>
        <taxon>Bacteroidota</taxon>
        <taxon>Sphingobacteriia</taxon>
        <taxon>Sphingobacteriales</taxon>
        <taxon>Sphingobacteriaceae</taxon>
        <taxon>Mucilaginibacter</taxon>
    </lineage>
</organism>
<dbReference type="Proteomes" id="UP000242687">
    <property type="component" value="Unassembled WGS sequence"/>
</dbReference>
<dbReference type="PANTHER" id="PTHR39176:SF1">
    <property type="entry name" value="PERIPLASMIC PROTEIN"/>
    <property type="match status" value="1"/>
</dbReference>
<protein>
    <submittedName>
        <fullName evidence="3">Uncharacterized protein YecT (DUF1311 family)</fullName>
    </submittedName>
</protein>
<dbReference type="InterPro" id="IPR009739">
    <property type="entry name" value="LprI-like_N"/>
</dbReference>
<accession>A0A2H9VS93</accession>
<gene>
    <name evidence="3" type="ORF">CLV57_0678</name>
</gene>
<evidence type="ECO:0000313" key="3">
    <source>
        <dbReference type="EMBL" id="PJJ83685.1"/>
    </source>
</evidence>
<evidence type="ECO:0000313" key="4">
    <source>
        <dbReference type="Proteomes" id="UP000242687"/>
    </source>
</evidence>
<evidence type="ECO:0000256" key="1">
    <source>
        <dbReference type="SAM" id="SignalP"/>
    </source>
</evidence>
<feature type="domain" description="Lysozyme inhibitor LprI-like N-terminal" evidence="2">
    <location>
        <begin position="26"/>
        <end position="116"/>
    </location>
</feature>